<organism evidence="3 4">
    <name type="scientific">Stentor coeruleus</name>
    <dbReference type="NCBI Taxonomy" id="5963"/>
    <lineage>
        <taxon>Eukaryota</taxon>
        <taxon>Sar</taxon>
        <taxon>Alveolata</taxon>
        <taxon>Ciliophora</taxon>
        <taxon>Postciliodesmatophora</taxon>
        <taxon>Heterotrichea</taxon>
        <taxon>Heterotrichida</taxon>
        <taxon>Stentoridae</taxon>
        <taxon>Stentor</taxon>
    </lineage>
</organism>
<feature type="region of interest" description="Disordered" evidence="1">
    <location>
        <begin position="161"/>
        <end position="183"/>
    </location>
</feature>
<dbReference type="EMBL" id="MPUH01000747">
    <property type="protein sequence ID" value="OMJ74485.1"/>
    <property type="molecule type" value="Genomic_DNA"/>
</dbReference>
<dbReference type="AlphaFoldDB" id="A0A1R2BTA4"/>
<proteinExistence type="predicted"/>
<evidence type="ECO:0000256" key="1">
    <source>
        <dbReference type="SAM" id="MobiDB-lite"/>
    </source>
</evidence>
<evidence type="ECO:0000313" key="4">
    <source>
        <dbReference type="Proteomes" id="UP000187209"/>
    </source>
</evidence>
<feature type="compositionally biased region" description="Polar residues" evidence="1">
    <location>
        <begin position="174"/>
        <end position="183"/>
    </location>
</feature>
<evidence type="ECO:0000313" key="3">
    <source>
        <dbReference type="EMBL" id="OMJ79990.1"/>
    </source>
</evidence>
<dbReference type="EMBL" id="MPUH01000444">
    <property type="protein sequence ID" value="OMJ79990.1"/>
    <property type="molecule type" value="Genomic_DNA"/>
</dbReference>
<sequence length="248" mass="28750">MDNTVKSYQNFASEILEINLPETSTSFSLFQNGKEDIVSPKITKKPKRSNKLRNFTHEIRVIEKLKRPSVPAYGQNLMPKFKRSMTTIMNKTVNKIMLANRLKPKSNKDDKYFFPIINPILFKLNAKLRPKECRYNIKQLKNQTLVYKTDTGLLRYSIDPTTPSKPKCLPHKPGQSTQESSDQLLLSTENSLSDFYAQSIRLQNLIRRREQDNKIDAHQYETLSNKLSSINQSITNEQSRIALSFYSL</sequence>
<reference evidence="3 4" key="1">
    <citation type="submission" date="2016-11" db="EMBL/GenBank/DDBJ databases">
        <title>The macronuclear genome of Stentor coeruleus: a giant cell with tiny introns.</title>
        <authorList>
            <person name="Slabodnick M."/>
            <person name="Ruby J.G."/>
            <person name="Reiff S.B."/>
            <person name="Swart E.C."/>
            <person name="Gosai S."/>
            <person name="Prabakaran S."/>
            <person name="Witkowska E."/>
            <person name="Larue G.E."/>
            <person name="Fisher S."/>
            <person name="Freeman R.M."/>
            <person name="Gunawardena J."/>
            <person name="Chu W."/>
            <person name="Stover N.A."/>
            <person name="Gregory B.D."/>
            <person name="Nowacki M."/>
            <person name="Derisi J."/>
            <person name="Roy S.W."/>
            <person name="Marshall W.F."/>
            <person name="Sood P."/>
        </authorList>
    </citation>
    <scope>NUCLEOTIDE SEQUENCE [LARGE SCALE GENOMIC DNA]</scope>
    <source>
        <strain evidence="3">WM001</strain>
    </source>
</reference>
<gene>
    <name evidence="3" type="ORF">SteCoe_19862</name>
    <name evidence="2" type="ORF">SteCoe_26560</name>
</gene>
<name>A0A1R2BTA4_9CILI</name>
<evidence type="ECO:0000313" key="2">
    <source>
        <dbReference type="EMBL" id="OMJ74485.1"/>
    </source>
</evidence>
<protein>
    <submittedName>
        <fullName evidence="3">Uncharacterized protein</fullName>
    </submittedName>
</protein>
<dbReference type="Proteomes" id="UP000187209">
    <property type="component" value="Unassembled WGS sequence"/>
</dbReference>
<accession>A0A1R2BTA4</accession>
<keyword evidence="4" id="KW-1185">Reference proteome</keyword>
<comment type="caution">
    <text evidence="3">The sequence shown here is derived from an EMBL/GenBank/DDBJ whole genome shotgun (WGS) entry which is preliminary data.</text>
</comment>